<dbReference type="PANTHER" id="PTHR34297:SF3">
    <property type="entry name" value="ALKALINE SHOCK PROTEIN 23"/>
    <property type="match status" value="1"/>
</dbReference>
<name>A0ABV2JMA6_9STRE</name>
<organism evidence="3 4">
    <name type="scientific">Streptococcus gallinaceus</name>
    <dbReference type="NCBI Taxonomy" id="165758"/>
    <lineage>
        <taxon>Bacteria</taxon>
        <taxon>Bacillati</taxon>
        <taxon>Bacillota</taxon>
        <taxon>Bacilli</taxon>
        <taxon>Lactobacillales</taxon>
        <taxon>Streptococcaceae</taxon>
        <taxon>Streptococcus</taxon>
    </lineage>
</organism>
<dbReference type="RefSeq" id="WP_354281215.1">
    <property type="nucleotide sequence ID" value="NZ_JBEPMK010000005.1"/>
</dbReference>
<sequence length="170" mass="18382">MTDVQNMKSNLTYNDLVIEKIVGHALENVDGLLAVNGGFFSNLKNNLVNSDSVTDGVNVEVGSEEVAVDLNVIVEYGKDIPAIVESMKGIVAQNVEVMTHLKVIELNVNVVDIQTKEEFEKSSVTVQDRLTDAAQATGEFASQSAEKIKEAAATGAEKTKEFVAQHSEKE</sequence>
<reference evidence="3 4" key="1">
    <citation type="submission" date="2024-06" db="EMBL/GenBank/DDBJ databases">
        <title>Genomic Encyclopedia of Type Strains, Phase IV (KMG-IV): sequencing the most valuable type-strain genomes for metagenomic binning, comparative biology and taxonomic classification.</title>
        <authorList>
            <person name="Goeker M."/>
        </authorList>
    </citation>
    <scope>NUCLEOTIDE SEQUENCE [LARGE SCALE GENOMIC DNA]</scope>
    <source>
        <strain evidence="3 4">DSM 15349</strain>
    </source>
</reference>
<dbReference type="Proteomes" id="UP001549055">
    <property type="component" value="Unassembled WGS sequence"/>
</dbReference>
<evidence type="ECO:0000313" key="4">
    <source>
        <dbReference type="Proteomes" id="UP001549055"/>
    </source>
</evidence>
<evidence type="ECO:0000313" key="3">
    <source>
        <dbReference type="EMBL" id="MET3644802.1"/>
    </source>
</evidence>
<protein>
    <recommendedName>
        <fullName evidence="2">Stress response regulator gls24 homolog</fullName>
    </recommendedName>
</protein>
<accession>A0ABV2JMA6</accession>
<comment type="caution">
    <text evidence="3">The sequence shown here is derived from an EMBL/GenBank/DDBJ whole genome shotgun (WGS) entry which is preliminary data.</text>
</comment>
<proteinExistence type="inferred from homology"/>
<comment type="similarity">
    <text evidence="1">Belongs to the asp23 family.</text>
</comment>
<gene>
    <name evidence="3" type="ORF">ABID27_001433</name>
</gene>
<keyword evidence="4" id="KW-1185">Reference proteome</keyword>
<evidence type="ECO:0000256" key="2">
    <source>
        <dbReference type="ARBA" id="ARBA00039575"/>
    </source>
</evidence>
<evidence type="ECO:0000256" key="1">
    <source>
        <dbReference type="ARBA" id="ARBA00005721"/>
    </source>
</evidence>
<dbReference type="EMBL" id="JBEPMK010000005">
    <property type="protein sequence ID" value="MET3644802.1"/>
    <property type="molecule type" value="Genomic_DNA"/>
</dbReference>
<dbReference type="InterPro" id="IPR005531">
    <property type="entry name" value="Asp23"/>
</dbReference>
<dbReference type="PANTHER" id="PTHR34297">
    <property type="entry name" value="HYPOTHETICAL CYTOSOLIC PROTEIN-RELATED"/>
    <property type="match status" value="1"/>
</dbReference>
<dbReference type="Pfam" id="PF03780">
    <property type="entry name" value="Asp23"/>
    <property type="match status" value="1"/>
</dbReference>